<reference evidence="4" key="2">
    <citation type="journal article" date="2020" name="Environ. Microbiol.">
        <title>The extreme plant-growth-promoting properties of Pantoea phytobeneficialis MSR2 revealed by functional and genomic analysis.</title>
        <authorList>
            <person name="Nascimento F.X."/>
            <person name="Hernandez A.G."/>
            <person name="Glick B.R."/>
            <person name="Rossi M.J."/>
        </authorList>
    </citation>
    <scope>NUCLEOTIDE SEQUENCE</scope>
    <source>
        <strain evidence="4">MSR2</strain>
    </source>
</reference>
<evidence type="ECO:0000259" key="2">
    <source>
        <dbReference type="PROSITE" id="PS50994"/>
    </source>
</evidence>
<evidence type="ECO:0000313" key="6">
    <source>
        <dbReference type="Proteomes" id="UP001171299"/>
    </source>
</evidence>
<dbReference type="EMBL" id="JAUOOM010000009">
    <property type="protein sequence ID" value="MDO6407126.1"/>
    <property type="molecule type" value="Genomic_DNA"/>
</dbReference>
<feature type="compositionally biased region" description="Basic residues" evidence="1">
    <location>
        <begin position="429"/>
        <end position="441"/>
    </location>
</feature>
<name>A0AAP9KRJ3_9GAMM</name>
<dbReference type="InterPro" id="IPR047797">
    <property type="entry name" value="ISNCY_transpos"/>
</dbReference>
<evidence type="ECO:0000313" key="3">
    <source>
        <dbReference type="EMBL" id="MDO6407126.1"/>
    </source>
</evidence>
<dbReference type="PANTHER" id="PTHR35004">
    <property type="entry name" value="TRANSPOSASE RV3428C-RELATED"/>
    <property type="match status" value="1"/>
</dbReference>
<dbReference type="InterPro" id="IPR036397">
    <property type="entry name" value="RNaseH_sf"/>
</dbReference>
<keyword evidence="4" id="KW-0614">Plasmid</keyword>
<protein>
    <submittedName>
        <fullName evidence="4">ISNCY family transposase</fullName>
    </submittedName>
</protein>
<dbReference type="GO" id="GO:0015074">
    <property type="term" value="P:DNA integration"/>
    <property type="evidence" value="ECO:0007669"/>
    <property type="project" value="InterPro"/>
</dbReference>
<reference evidence="5" key="1">
    <citation type="submission" date="2017-11" db="EMBL/GenBank/DDBJ databases">
        <title>Genome sequence of Pantoea sp. MSR2.</title>
        <authorList>
            <person name="Nascimento F.X."/>
        </authorList>
    </citation>
    <scope>NUCLEOTIDE SEQUENCE [LARGE SCALE GENOMIC DNA]</scope>
    <source>
        <strain evidence="5">MSR2</strain>
        <plasmid evidence="5">pmsr2a</plasmid>
    </source>
</reference>
<dbReference type="PANTHER" id="PTHR35004:SF7">
    <property type="entry name" value="INTEGRASE PROTEIN"/>
    <property type="match status" value="1"/>
</dbReference>
<dbReference type="InterPro" id="IPR001584">
    <property type="entry name" value="Integrase_cat-core"/>
</dbReference>
<evidence type="ECO:0000313" key="5">
    <source>
        <dbReference type="Proteomes" id="UP000424872"/>
    </source>
</evidence>
<dbReference type="NCBIfam" id="NF033594">
    <property type="entry name" value="transpos_ISNCY_2"/>
    <property type="match status" value="1"/>
</dbReference>
<dbReference type="RefSeq" id="WP_208725606.1">
    <property type="nucleotide sequence ID" value="NZ_CP024637.1"/>
</dbReference>
<dbReference type="SUPFAM" id="SSF46689">
    <property type="entry name" value="Homeodomain-like"/>
    <property type="match status" value="1"/>
</dbReference>
<proteinExistence type="predicted"/>
<dbReference type="Proteomes" id="UP000424872">
    <property type="component" value="Plasmid pMSR2A"/>
</dbReference>
<dbReference type="Pfam" id="PF13565">
    <property type="entry name" value="HTH_32"/>
    <property type="match status" value="1"/>
</dbReference>
<dbReference type="GO" id="GO:0003676">
    <property type="term" value="F:nucleic acid binding"/>
    <property type="evidence" value="ECO:0007669"/>
    <property type="project" value="InterPro"/>
</dbReference>
<dbReference type="Proteomes" id="UP001171299">
    <property type="component" value="Unassembled WGS sequence"/>
</dbReference>
<reference evidence="3" key="3">
    <citation type="submission" date="2023-07" db="EMBL/GenBank/DDBJ databases">
        <title>The extreme plant-growth-promoting properties of Pantoea phytobeneficialis PF55 revealed by functional and genomic analysis.</title>
        <authorList>
            <person name="Nascimento F.X."/>
            <person name="Marcio R.J."/>
        </authorList>
    </citation>
    <scope>NUCLEOTIDE SEQUENCE</scope>
    <source>
        <strain evidence="3">PF55</strain>
    </source>
</reference>
<dbReference type="AlphaFoldDB" id="A0AAP9KRJ3"/>
<geneLocation type="plasmid" evidence="4">
    <name>pMSR2A</name>
</geneLocation>
<dbReference type="InterPro" id="IPR009057">
    <property type="entry name" value="Homeodomain-like_sf"/>
</dbReference>
<dbReference type="InterPro" id="IPR012337">
    <property type="entry name" value="RNaseH-like_sf"/>
</dbReference>
<organism evidence="4 5">
    <name type="scientific">Pantoea phytobeneficialis</name>
    <dbReference type="NCBI Taxonomy" id="2052056"/>
    <lineage>
        <taxon>Bacteria</taxon>
        <taxon>Pseudomonadati</taxon>
        <taxon>Pseudomonadota</taxon>
        <taxon>Gammaproteobacteria</taxon>
        <taxon>Enterobacterales</taxon>
        <taxon>Erwiniaceae</taxon>
        <taxon>Pantoea</taxon>
    </lineage>
</organism>
<feature type="region of interest" description="Disordered" evidence="1">
    <location>
        <begin position="410"/>
        <end position="445"/>
    </location>
</feature>
<keyword evidence="6" id="KW-1185">Reference proteome</keyword>
<feature type="domain" description="Integrase catalytic" evidence="2">
    <location>
        <begin position="132"/>
        <end position="317"/>
    </location>
</feature>
<dbReference type="SUPFAM" id="SSF53098">
    <property type="entry name" value="Ribonuclease H-like"/>
    <property type="match status" value="1"/>
</dbReference>
<dbReference type="EMBL" id="CP024637">
    <property type="protein sequence ID" value="QGR09100.1"/>
    <property type="molecule type" value="Genomic_DNA"/>
</dbReference>
<evidence type="ECO:0000313" key="4">
    <source>
        <dbReference type="EMBL" id="QGR09100.1"/>
    </source>
</evidence>
<dbReference type="PROSITE" id="PS50994">
    <property type="entry name" value="INTEGRASE"/>
    <property type="match status" value="1"/>
</dbReference>
<sequence>MAASGAEFFTMNEVNRLKMIQDVIDRRLTTRLAAERLGISDRHCRRLLQRYREDGPLGMADRRRGKPSNYQLPEGLAEHAIQIIRERYADFGPTLACEKLAELHGVVLSKETVRKLMILSGLWIPRRLRAPKIQQPRCRRACVGELIQIDGCDHRWFENRGPACTLLVYVDDATSRLMQLHFVKSESTFTYFEATRGYLEQHGKPLAFYSDKASIFRINNKNAAGGKGQTQFGRAMNELNITGICANTSSAKGRVERAHLTLQDRLVKELRLRGISTPDAANAFADEFMADYNLRFAKAPRHDFDVHRPLDADDDLEAIFTWREPRKVSKSLTVRYDKMLCLLEDNEQSRRVIGKYLDSWQYPDGHVELRSNGTVLPYSAYDRLSEVDQGAIIDNKRLGHALAVAKLMQDKRDNTRSQALPAGTGPGRRVGKKDPNKKRQRAINEDDLLEAVNDLQTRGKEIFGG</sequence>
<gene>
    <name evidence="4" type="ORF">CTZ24_21855</name>
    <name evidence="3" type="ORF">Q3404_11100</name>
</gene>
<dbReference type="KEGG" id="ppho:CTZ24_21855"/>
<accession>A0AAP9KRJ3</accession>
<geneLocation type="plasmid" evidence="5">
    <name>pmsr2a</name>
</geneLocation>
<dbReference type="Gene3D" id="3.30.420.10">
    <property type="entry name" value="Ribonuclease H-like superfamily/Ribonuclease H"/>
    <property type="match status" value="1"/>
</dbReference>
<evidence type="ECO:0000256" key="1">
    <source>
        <dbReference type="SAM" id="MobiDB-lite"/>
    </source>
</evidence>